<dbReference type="GO" id="GO:0004499">
    <property type="term" value="F:N,N-dimethylaniline monooxygenase activity"/>
    <property type="evidence" value="ECO:0007669"/>
    <property type="project" value="InterPro"/>
</dbReference>
<organism evidence="7 8">
    <name type="scientific">Erysiphe neolycopersici</name>
    <dbReference type="NCBI Taxonomy" id="212602"/>
    <lineage>
        <taxon>Eukaryota</taxon>
        <taxon>Fungi</taxon>
        <taxon>Dikarya</taxon>
        <taxon>Ascomycota</taxon>
        <taxon>Pezizomycotina</taxon>
        <taxon>Leotiomycetes</taxon>
        <taxon>Erysiphales</taxon>
        <taxon>Erysiphaceae</taxon>
        <taxon>Erysiphe</taxon>
    </lineage>
</organism>
<gene>
    <name evidence="7" type="ORF">OnM2_046034</name>
</gene>
<dbReference type="EMBL" id="MCFK01004610">
    <property type="protein sequence ID" value="RKF60971.1"/>
    <property type="molecule type" value="Genomic_DNA"/>
</dbReference>
<evidence type="ECO:0000313" key="7">
    <source>
        <dbReference type="EMBL" id="RKF60971.1"/>
    </source>
</evidence>
<dbReference type="GO" id="GO:0050660">
    <property type="term" value="F:flavin adenine dinucleotide binding"/>
    <property type="evidence" value="ECO:0007669"/>
    <property type="project" value="InterPro"/>
</dbReference>
<dbReference type="InterPro" id="IPR050346">
    <property type="entry name" value="FMO-like"/>
</dbReference>
<keyword evidence="2" id="KW-0285">Flavoprotein</keyword>
<evidence type="ECO:0000256" key="2">
    <source>
        <dbReference type="ARBA" id="ARBA00022630"/>
    </source>
</evidence>
<keyword evidence="8" id="KW-1185">Reference proteome</keyword>
<dbReference type="AlphaFoldDB" id="A0A420HU58"/>
<dbReference type="OrthoDB" id="66881at2759"/>
<evidence type="ECO:0000256" key="4">
    <source>
        <dbReference type="ARBA" id="ARBA00022857"/>
    </source>
</evidence>
<dbReference type="PIRSF" id="PIRSF000332">
    <property type="entry name" value="FMO"/>
    <property type="match status" value="1"/>
</dbReference>
<keyword evidence="5" id="KW-0560">Oxidoreductase</keyword>
<comment type="caution">
    <text evidence="7">The sequence shown here is derived from an EMBL/GenBank/DDBJ whole genome shotgun (WGS) entry which is preliminary data.</text>
</comment>
<feature type="transmembrane region" description="Helical" evidence="6">
    <location>
        <begin position="548"/>
        <end position="572"/>
    </location>
</feature>
<sequence>MRVAVIGGGPSGLTTLKHLVTAHCFFPGIDPIEARLFEVESSIGGTFKHRTYENAEMVSSRQLTTFSDYRYPIDAPDFLSTEEYCQYLEIYCQNFQLNQYIQKETLVIRIQHDGTNGMGHVVHILHAGELSQWACDAVAICSGLHVTPNIPEIPGISNVPLSIHSSQFKHSRQFGEGKNVLILGSGETGMDIAYLAIKSKTKSVTLCHRDGFFCAPKRAPETTFFGIAPTPTPRGNVPYDVGAASLFDTSYVHPILRNSFIPWEYYDLFAKGTTWLVSGTKAGLDQWIGEISPKRFHASKIFFNKSTKAMPYISAQYRTSSIINSLRSCIANVPILTSTNGRQIDLAPWPKNIDENGVVEFIENGRPEAQVMKKRCCKPDLLILATGYKQCFSFLDDDYPRPSDANMRNIWKKGCETVSFIGFIRPSFGSIPPLAELQAQLWITMLLNRLPNPLQSINMRHYRLQTSPESRITYGVDHESYAYQLALDMGAAPSFYQVLLLGWKTTISWALGSNMNPKFRLVGPWKWKGAKEVMEGEVWDTITRRRFFFGHVTLSLVPILFFGFLNAILYAYSMINKAFEYVFKEIKNLIRDFLVI</sequence>
<evidence type="ECO:0000313" key="8">
    <source>
        <dbReference type="Proteomes" id="UP000286134"/>
    </source>
</evidence>
<accession>A0A420HU58</accession>
<evidence type="ECO:0000256" key="5">
    <source>
        <dbReference type="ARBA" id="ARBA00023002"/>
    </source>
</evidence>
<comment type="similarity">
    <text evidence="1">Belongs to the FMO family.</text>
</comment>
<dbReference type="InterPro" id="IPR000960">
    <property type="entry name" value="Flavin_mOase"/>
</dbReference>
<dbReference type="Gene3D" id="3.50.50.60">
    <property type="entry name" value="FAD/NAD(P)-binding domain"/>
    <property type="match status" value="1"/>
</dbReference>
<dbReference type="Proteomes" id="UP000286134">
    <property type="component" value="Unassembled WGS sequence"/>
</dbReference>
<dbReference type="Pfam" id="PF00743">
    <property type="entry name" value="FMO-like"/>
    <property type="match status" value="2"/>
</dbReference>
<dbReference type="InterPro" id="IPR036188">
    <property type="entry name" value="FAD/NAD-bd_sf"/>
</dbReference>
<dbReference type="STRING" id="212602.A0A420HU58"/>
<evidence type="ECO:0000256" key="3">
    <source>
        <dbReference type="ARBA" id="ARBA00022827"/>
    </source>
</evidence>
<keyword evidence="6" id="KW-0812">Transmembrane</keyword>
<keyword evidence="6" id="KW-0472">Membrane</keyword>
<dbReference type="PANTHER" id="PTHR23023">
    <property type="entry name" value="DIMETHYLANILINE MONOOXYGENASE"/>
    <property type="match status" value="1"/>
</dbReference>
<keyword evidence="4" id="KW-0521">NADP</keyword>
<evidence type="ECO:0000256" key="1">
    <source>
        <dbReference type="ARBA" id="ARBA00009183"/>
    </source>
</evidence>
<dbReference type="GO" id="GO:0050661">
    <property type="term" value="F:NADP binding"/>
    <property type="evidence" value="ECO:0007669"/>
    <property type="project" value="InterPro"/>
</dbReference>
<protein>
    <submittedName>
        <fullName evidence="7">Dimethylaniline monooxygenase 2</fullName>
    </submittedName>
</protein>
<dbReference type="PRINTS" id="PR00370">
    <property type="entry name" value="FMOXYGENASE"/>
</dbReference>
<evidence type="ECO:0000256" key="6">
    <source>
        <dbReference type="SAM" id="Phobius"/>
    </source>
</evidence>
<dbReference type="InterPro" id="IPR020946">
    <property type="entry name" value="Flavin_mOase-like"/>
</dbReference>
<keyword evidence="7" id="KW-0503">Monooxygenase</keyword>
<reference evidence="7 8" key="1">
    <citation type="journal article" date="2018" name="BMC Genomics">
        <title>Comparative genome analyses reveal sequence features reflecting distinct modes of host-adaptation between dicot and monocot powdery mildew.</title>
        <authorList>
            <person name="Wu Y."/>
            <person name="Ma X."/>
            <person name="Pan Z."/>
            <person name="Kale S.D."/>
            <person name="Song Y."/>
            <person name="King H."/>
            <person name="Zhang Q."/>
            <person name="Presley C."/>
            <person name="Deng X."/>
            <person name="Wei C.I."/>
            <person name="Xiao S."/>
        </authorList>
    </citation>
    <scope>NUCLEOTIDE SEQUENCE [LARGE SCALE GENOMIC DNA]</scope>
    <source>
        <strain evidence="7">UMSG2</strain>
    </source>
</reference>
<proteinExistence type="inferred from homology"/>
<dbReference type="SUPFAM" id="SSF51905">
    <property type="entry name" value="FAD/NAD(P)-binding domain"/>
    <property type="match status" value="1"/>
</dbReference>
<name>A0A420HU58_9PEZI</name>
<keyword evidence="6" id="KW-1133">Transmembrane helix</keyword>
<keyword evidence="3" id="KW-0274">FAD</keyword>